<accession>A0ABY4FLA2</accession>
<evidence type="ECO:0000256" key="4">
    <source>
        <dbReference type="ARBA" id="ARBA00022679"/>
    </source>
</evidence>
<feature type="transmembrane region" description="Helical" evidence="10">
    <location>
        <begin position="243"/>
        <end position="265"/>
    </location>
</feature>
<dbReference type="InterPro" id="IPR050482">
    <property type="entry name" value="Sensor_HK_TwoCompSys"/>
</dbReference>
<sequence length="500" mass="51087">MTITSDPPSPAPRPDAPQAAQHPSPAAPGTPAAGQAPAAPGGPPSPVAGRIPAGDHTPTGGDVPAPDPGLVAAQNGSATRTPAAPTGSGAARDAAASVASAHSARPPYRIALTILHLAALGIVGLMILAGLLPLFGAGVGLLIVGIGLVFLVALVYALFGIGWFETARVSGLYGVRTAALRWRRAESAGFKGWLVALARQSVDGRMWRAIAHFGIATVLGAIMLGLVQGVVSGTVSTLQGGVVWWQPGLLGAIVCAAGVVGIALLHRIIALAMLGSAATEEQLVAQVRSTAEQREGAVRAADVERTRIERDLHDGVQPRLVSVGMTLGLAQEKIDTDPEAAKALIAEAHTSTKAAITELRQLARGIYASVLDDRGLDAALSALAARSHIPVQLDVRQAERCGRDAEAAVYFAIAETLTNAAKHSRASEARVVVRLRETDETGGRRLWARVEDNGIGGARIVPGGGLDGVRNRVLAAGGTSRLDSPIGGPTSLEVSVPCAS</sequence>
<reference evidence="13 14" key="1">
    <citation type="submission" date="2022-04" db="EMBL/GenBank/DDBJ databases">
        <title>Leucobacter sp. isolated from rhizosphere of garlic.</title>
        <authorList>
            <person name="Won M."/>
            <person name="Lee C.-M."/>
            <person name="Woen H.-Y."/>
            <person name="Kwon S.-W."/>
        </authorList>
    </citation>
    <scope>NUCLEOTIDE SEQUENCE [LARGE SCALE GENOMIC DNA]</scope>
    <source>
        <strain evidence="13 14">H21R-40</strain>
    </source>
</reference>
<dbReference type="Gene3D" id="3.30.565.10">
    <property type="entry name" value="Histidine kinase-like ATPase, C-terminal domain"/>
    <property type="match status" value="1"/>
</dbReference>
<keyword evidence="10" id="KW-0472">Membrane</keyword>
<keyword evidence="4" id="KW-0808">Transferase</keyword>
<keyword evidence="3" id="KW-0597">Phosphoprotein</keyword>
<evidence type="ECO:0000256" key="2">
    <source>
        <dbReference type="ARBA" id="ARBA00012438"/>
    </source>
</evidence>
<feature type="domain" description="Signal transduction histidine kinase subgroup 3 dimerisation and phosphoacceptor" evidence="11">
    <location>
        <begin position="304"/>
        <end position="367"/>
    </location>
</feature>
<keyword evidence="14" id="KW-1185">Reference proteome</keyword>
<evidence type="ECO:0000256" key="3">
    <source>
        <dbReference type="ARBA" id="ARBA00022553"/>
    </source>
</evidence>
<comment type="catalytic activity">
    <reaction evidence="1">
        <text>ATP + protein L-histidine = ADP + protein N-phospho-L-histidine.</text>
        <dbReference type="EC" id="2.7.13.3"/>
    </reaction>
</comment>
<keyword evidence="5" id="KW-0547">Nucleotide-binding</keyword>
<dbReference type="Proteomes" id="UP000831786">
    <property type="component" value="Chromosome"/>
</dbReference>
<gene>
    <name evidence="13" type="ORF">MUN78_15525</name>
</gene>
<keyword evidence="10" id="KW-1133">Transmembrane helix</keyword>
<keyword evidence="10" id="KW-0812">Transmembrane</keyword>
<feature type="transmembrane region" description="Helical" evidence="10">
    <location>
        <begin position="141"/>
        <end position="164"/>
    </location>
</feature>
<dbReference type="EC" id="2.7.13.3" evidence="2"/>
<dbReference type="CDD" id="cd16917">
    <property type="entry name" value="HATPase_UhpB-NarQ-NarX-like"/>
    <property type="match status" value="1"/>
</dbReference>
<keyword evidence="6 13" id="KW-0418">Kinase</keyword>
<proteinExistence type="predicted"/>
<dbReference type="SUPFAM" id="SSF55874">
    <property type="entry name" value="ATPase domain of HSP90 chaperone/DNA topoisomerase II/histidine kinase"/>
    <property type="match status" value="1"/>
</dbReference>
<keyword evidence="8" id="KW-0902">Two-component regulatory system</keyword>
<organism evidence="13 14">
    <name type="scientific">Leucobacter allii</name>
    <dbReference type="NCBI Taxonomy" id="2932247"/>
    <lineage>
        <taxon>Bacteria</taxon>
        <taxon>Bacillati</taxon>
        <taxon>Actinomycetota</taxon>
        <taxon>Actinomycetes</taxon>
        <taxon>Micrococcales</taxon>
        <taxon>Microbacteriaceae</taxon>
        <taxon>Leucobacter</taxon>
    </lineage>
</organism>
<dbReference type="Pfam" id="PF13796">
    <property type="entry name" value="Sensor"/>
    <property type="match status" value="1"/>
</dbReference>
<evidence type="ECO:0000313" key="13">
    <source>
        <dbReference type="EMBL" id="UOQ57050.1"/>
    </source>
</evidence>
<feature type="domain" description="Putative sensor" evidence="12">
    <location>
        <begin position="122"/>
        <end position="274"/>
    </location>
</feature>
<evidence type="ECO:0000256" key="1">
    <source>
        <dbReference type="ARBA" id="ARBA00000085"/>
    </source>
</evidence>
<dbReference type="InterPro" id="IPR025828">
    <property type="entry name" value="Put_sensor_dom"/>
</dbReference>
<evidence type="ECO:0000256" key="7">
    <source>
        <dbReference type="ARBA" id="ARBA00022840"/>
    </source>
</evidence>
<evidence type="ECO:0000256" key="8">
    <source>
        <dbReference type="ARBA" id="ARBA00023012"/>
    </source>
</evidence>
<feature type="transmembrane region" description="Helical" evidence="10">
    <location>
        <begin position="209"/>
        <end position="231"/>
    </location>
</feature>
<dbReference type="RefSeq" id="WP_244727636.1">
    <property type="nucleotide sequence ID" value="NZ_CP095045.1"/>
</dbReference>
<dbReference type="GO" id="GO:0016301">
    <property type="term" value="F:kinase activity"/>
    <property type="evidence" value="ECO:0007669"/>
    <property type="project" value="UniProtKB-KW"/>
</dbReference>
<evidence type="ECO:0000313" key="14">
    <source>
        <dbReference type="Proteomes" id="UP000831786"/>
    </source>
</evidence>
<evidence type="ECO:0000256" key="9">
    <source>
        <dbReference type="SAM" id="MobiDB-lite"/>
    </source>
</evidence>
<evidence type="ECO:0000259" key="11">
    <source>
        <dbReference type="Pfam" id="PF07730"/>
    </source>
</evidence>
<name>A0ABY4FLA2_9MICO</name>
<dbReference type="Pfam" id="PF07730">
    <property type="entry name" value="HisKA_3"/>
    <property type="match status" value="1"/>
</dbReference>
<feature type="transmembrane region" description="Helical" evidence="10">
    <location>
        <begin position="110"/>
        <end position="135"/>
    </location>
</feature>
<feature type="compositionally biased region" description="Low complexity" evidence="9">
    <location>
        <begin position="16"/>
        <end position="39"/>
    </location>
</feature>
<dbReference type="PANTHER" id="PTHR24421">
    <property type="entry name" value="NITRATE/NITRITE SENSOR PROTEIN NARX-RELATED"/>
    <property type="match status" value="1"/>
</dbReference>
<evidence type="ECO:0000259" key="12">
    <source>
        <dbReference type="Pfam" id="PF13796"/>
    </source>
</evidence>
<evidence type="ECO:0000256" key="5">
    <source>
        <dbReference type="ARBA" id="ARBA00022741"/>
    </source>
</evidence>
<evidence type="ECO:0000256" key="10">
    <source>
        <dbReference type="SAM" id="Phobius"/>
    </source>
</evidence>
<feature type="region of interest" description="Disordered" evidence="9">
    <location>
        <begin position="1"/>
        <end position="90"/>
    </location>
</feature>
<keyword evidence="7" id="KW-0067">ATP-binding</keyword>
<dbReference type="PANTHER" id="PTHR24421:SF10">
    <property type="entry name" value="NITRATE_NITRITE SENSOR PROTEIN NARQ"/>
    <property type="match status" value="1"/>
</dbReference>
<protein>
    <recommendedName>
        <fullName evidence="2">histidine kinase</fullName>
        <ecNumber evidence="2">2.7.13.3</ecNumber>
    </recommendedName>
</protein>
<dbReference type="Gene3D" id="1.20.5.1930">
    <property type="match status" value="1"/>
</dbReference>
<evidence type="ECO:0000256" key="6">
    <source>
        <dbReference type="ARBA" id="ARBA00022777"/>
    </source>
</evidence>
<dbReference type="InterPro" id="IPR011712">
    <property type="entry name" value="Sig_transdc_His_kin_sub3_dim/P"/>
</dbReference>
<dbReference type="InterPro" id="IPR036890">
    <property type="entry name" value="HATPase_C_sf"/>
</dbReference>
<dbReference type="EMBL" id="CP095045">
    <property type="protein sequence ID" value="UOQ57050.1"/>
    <property type="molecule type" value="Genomic_DNA"/>
</dbReference>